<feature type="region of interest" description="Disordered" evidence="1">
    <location>
        <begin position="41"/>
        <end position="69"/>
    </location>
</feature>
<dbReference type="Gene3D" id="3.10.450.240">
    <property type="match status" value="1"/>
</dbReference>
<dbReference type="PANTHER" id="PTHR41542:SF1">
    <property type="entry name" value="BLL5807 PROTEIN"/>
    <property type="match status" value="1"/>
</dbReference>
<keyword evidence="3" id="KW-0732">Signal</keyword>
<organism evidence="5 6">
    <name type="scientific">Methylomarinum roseum</name>
    <dbReference type="NCBI Taxonomy" id="3067653"/>
    <lineage>
        <taxon>Bacteria</taxon>
        <taxon>Pseudomonadati</taxon>
        <taxon>Pseudomonadota</taxon>
        <taxon>Gammaproteobacteria</taxon>
        <taxon>Methylococcales</taxon>
        <taxon>Methylococcaceae</taxon>
        <taxon>Methylomarinum</taxon>
    </lineage>
</organism>
<dbReference type="Pfam" id="PF04280">
    <property type="entry name" value="Tim44"/>
    <property type="match status" value="1"/>
</dbReference>
<dbReference type="SUPFAM" id="SSF54427">
    <property type="entry name" value="NTF2-like"/>
    <property type="match status" value="1"/>
</dbReference>
<feature type="transmembrane region" description="Helical" evidence="2">
    <location>
        <begin position="105"/>
        <end position="124"/>
    </location>
</feature>
<dbReference type="InterPro" id="IPR007379">
    <property type="entry name" value="Tim44-like_dom"/>
</dbReference>
<dbReference type="InterPro" id="IPR032710">
    <property type="entry name" value="NTF2-like_dom_sf"/>
</dbReference>
<evidence type="ECO:0000256" key="3">
    <source>
        <dbReference type="SAM" id="SignalP"/>
    </source>
</evidence>
<dbReference type="AlphaFoldDB" id="A0AAU7NWG0"/>
<dbReference type="KEGG" id="mech:Q9L42_004200"/>
<dbReference type="Proteomes" id="UP001225378">
    <property type="component" value="Chromosome"/>
</dbReference>
<evidence type="ECO:0000313" key="6">
    <source>
        <dbReference type="Proteomes" id="UP001225378"/>
    </source>
</evidence>
<feature type="signal peptide" evidence="3">
    <location>
        <begin position="1"/>
        <end position="21"/>
    </location>
</feature>
<dbReference type="PANTHER" id="PTHR41542">
    <property type="entry name" value="BLL5807 PROTEIN"/>
    <property type="match status" value="1"/>
</dbReference>
<feature type="chain" id="PRO_5043403298" evidence="3">
    <location>
        <begin position="22"/>
        <end position="319"/>
    </location>
</feature>
<dbReference type="RefSeq" id="WP_305909676.1">
    <property type="nucleotide sequence ID" value="NZ_CP157743.1"/>
</dbReference>
<reference evidence="5 6" key="1">
    <citation type="journal article" date="2024" name="Microbiology">
        <title>Methylomarinum rosea sp. nov., a novel halophilic methanotrophic bacterium from the hypersaline Lake Elton.</title>
        <authorList>
            <person name="Suleimanov R.Z."/>
            <person name="Oshkin I.Y."/>
            <person name="Danilova O.V."/>
            <person name="Suzina N.E."/>
            <person name="Dedysh S.N."/>
        </authorList>
    </citation>
    <scope>NUCLEOTIDE SEQUENCE [LARGE SCALE GENOMIC DNA]</scope>
    <source>
        <strain evidence="5 6">Ch1-1</strain>
    </source>
</reference>
<evidence type="ECO:0000256" key="2">
    <source>
        <dbReference type="SAM" id="Phobius"/>
    </source>
</evidence>
<name>A0AAU7NWG0_9GAMM</name>
<evidence type="ECO:0000313" key="5">
    <source>
        <dbReference type="EMBL" id="XBS21334.1"/>
    </source>
</evidence>
<sequence>MNKFFGLAATLIMTLTFSLGAISDAEAKRFGGARSFGGKSAYSSPYRRSTTSQSSRSASQQQAHNKNQALKQNLSKRGGLMGMLGALALGGLLGSLLFGGAFEGFNFMDILIFGGIAYLLYRLFAAKAGQTPSPAYSRNDGHDTQTPFQYRDNQQTYGGNSSEFDTDVLFNKDKTSNMNTRSPAQQDADFTPAMIPDGFNEQDFLAGAEIAFRSLQTAWDNRDLAEIRGLTTDKVFAEIKEQLQANDEEDQTDVLKLQAELLEVREIGSELEAVVLFDAIMRENANEQAEQIREVWHFIKPKTSIQPKWYLDGIQQLEN</sequence>
<evidence type="ECO:0000256" key="1">
    <source>
        <dbReference type="SAM" id="MobiDB-lite"/>
    </source>
</evidence>
<feature type="domain" description="Tim44-like" evidence="4">
    <location>
        <begin position="186"/>
        <end position="316"/>
    </location>
</feature>
<proteinExistence type="predicted"/>
<keyword evidence="2" id="KW-0472">Membrane</keyword>
<gene>
    <name evidence="5" type="ORF">Q9L42_004200</name>
</gene>
<dbReference type="EMBL" id="CP157743">
    <property type="protein sequence ID" value="XBS21334.1"/>
    <property type="molecule type" value="Genomic_DNA"/>
</dbReference>
<feature type="compositionally biased region" description="Low complexity" evidence="1">
    <location>
        <begin position="41"/>
        <end position="63"/>
    </location>
</feature>
<dbReference type="SMART" id="SM00978">
    <property type="entry name" value="Tim44"/>
    <property type="match status" value="1"/>
</dbReference>
<keyword evidence="6" id="KW-1185">Reference proteome</keyword>
<protein>
    <submittedName>
        <fullName evidence="5">Tim44-like domain-containing protein</fullName>
    </submittedName>
</protein>
<evidence type="ECO:0000259" key="4">
    <source>
        <dbReference type="SMART" id="SM00978"/>
    </source>
</evidence>
<keyword evidence="2" id="KW-1133">Transmembrane helix</keyword>
<accession>A0AAU7NWG0</accession>
<keyword evidence="2" id="KW-0812">Transmembrane</keyword>
<feature type="transmembrane region" description="Helical" evidence="2">
    <location>
        <begin position="80"/>
        <end position="98"/>
    </location>
</feature>